<dbReference type="InterPro" id="IPR023509">
    <property type="entry name" value="DTD-like_sf"/>
</dbReference>
<reference evidence="7 8" key="1">
    <citation type="journal article" date="2007" name="Science">
        <title>Sea anemone genome reveals ancestral eumetazoan gene repertoire and genomic organization.</title>
        <authorList>
            <person name="Putnam N.H."/>
            <person name="Srivastava M."/>
            <person name="Hellsten U."/>
            <person name="Dirks B."/>
            <person name="Chapman J."/>
            <person name="Salamov A."/>
            <person name="Terry A."/>
            <person name="Shapiro H."/>
            <person name="Lindquist E."/>
            <person name="Kapitonov V.V."/>
            <person name="Jurka J."/>
            <person name="Genikhovich G."/>
            <person name="Grigoriev I.V."/>
            <person name="Lucas S.M."/>
            <person name="Steele R.E."/>
            <person name="Finnerty J.R."/>
            <person name="Technau U."/>
            <person name="Martindale M.Q."/>
            <person name="Rokhsar D.S."/>
        </authorList>
    </citation>
    <scope>NUCLEOTIDE SEQUENCE [LARGE SCALE GENOMIC DNA]</scope>
    <source>
        <strain evidence="8">CH2 X CH6</strain>
    </source>
</reference>
<protein>
    <recommendedName>
        <fullName evidence="2 5">D-aminoacyl-tRNA deacylase</fullName>
        <ecNumber evidence="2 5">3.1.1.96</ecNumber>
    </recommendedName>
</protein>
<evidence type="ECO:0000313" key="7">
    <source>
        <dbReference type="EMBL" id="EDO49100.1"/>
    </source>
</evidence>
<dbReference type="Pfam" id="PF02580">
    <property type="entry name" value="Tyr_Deacylase"/>
    <property type="match status" value="1"/>
</dbReference>
<evidence type="ECO:0000313" key="8">
    <source>
        <dbReference type="Proteomes" id="UP000001593"/>
    </source>
</evidence>
<dbReference type="PANTHER" id="PTHR10472:SF5">
    <property type="entry name" value="D-AMINOACYL-TRNA DEACYLASE 1"/>
    <property type="match status" value="1"/>
</dbReference>
<dbReference type="HOGENOM" id="CLU_076901_0_4_1"/>
<keyword evidence="5" id="KW-0694">RNA-binding</keyword>
<evidence type="ECO:0000256" key="4">
    <source>
        <dbReference type="ARBA" id="ARBA00048018"/>
    </source>
</evidence>
<dbReference type="GO" id="GO:0006399">
    <property type="term" value="P:tRNA metabolic process"/>
    <property type="evidence" value="ECO:0000318"/>
    <property type="project" value="GO_Central"/>
</dbReference>
<comment type="subcellular location">
    <subcellularLocation>
        <location evidence="5">Cytoplasm</location>
    </subcellularLocation>
</comment>
<dbReference type="GO" id="GO:0106026">
    <property type="term" value="F:Gly-tRNA(Ala) deacylase activity"/>
    <property type="evidence" value="ECO:0007669"/>
    <property type="project" value="RHEA"/>
</dbReference>
<sequence>MRAIIQRVSKASVTVEGEVISSIGKGLCVLLGISRDDTTGEMEYMVRKILNLRVFDDNGKRWKKNVMDKEYEVLCISQFTLYNILKGNKLDFHLAMGGDDSKQFYEEFLQQMRKSYKPEAIKDGIFGAYMQVDIQNDGPVTINLEAPIQKNHKNQQDSADKSRQGNDEVSGGGDSEAP</sequence>
<evidence type="ECO:0000256" key="3">
    <source>
        <dbReference type="ARBA" id="ARBA00047676"/>
    </source>
</evidence>
<dbReference type="InterPro" id="IPR003732">
    <property type="entry name" value="Daa-tRNA_deacyls_DTD"/>
</dbReference>
<accession>A7RI71</accession>
<proteinExistence type="inferred from homology"/>
<dbReference type="FunFam" id="3.50.80.10:FF:000001">
    <property type="entry name" value="D-aminoacyl-tRNA deacylase"/>
    <property type="match status" value="1"/>
</dbReference>
<evidence type="ECO:0000256" key="6">
    <source>
        <dbReference type="SAM" id="MobiDB-lite"/>
    </source>
</evidence>
<evidence type="ECO:0000256" key="2">
    <source>
        <dbReference type="ARBA" id="ARBA00013056"/>
    </source>
</evidence>
<keyword evidence="8" id="KW-1185">Reference proteome</keyword>
<dbReference type="GO" id="GO:0000049">
    <property type="term" value="F:tRNA binding"/>
    <property type="evidence" value="ECO:0007669"/>
    <property type="project" value="UniProtKB-KW"/>
</dbReference>
<dbReference type="KEGG" id="nve:5521244"/>
<dbReference type="GO" id="GO:0005737">
    <property type="term" value="C:cytoplasm"/>
    <property type="evidence" value="ECO:0000318"/>
    <property type="project" value="GO_Central"/>
</dbReference>
<dbReference type="PANTHER" id="PTHR10472">
    <property type="entry name" value="D-TYROSYL-TRNA TYR DEACYLASE"/>
    <property type="match status" value="1"/>
</dbReference>
<keyword evidence="5" id="KW-0963">Cytoplasm</keyword>
<dbReference type="OrthoDB" id="275783at2759"/>
<dbReference type="CDD" id="cd00563">
    <property type="entry name" value="Dtyr_deacylase"/>
    <property type="match status" value="1"/>
</dbReference>
<evidence type="ECO:0000256" key="1">
    <source>
        <dbReference type="ARBA" id="ARBA00009673"/>
    </source>
</evidence>
<dbReference type="OMA" id="WPDENDK"/>
<keyword evidence="5" id="KW-0378">Hydrolase</keyword>
<feature type="region of interest" description="Disordered" evidence="6">
    <location>
        <begin position="147"/>
        <end position="178"/>
    </location>
</feature>
<evidence type="ECO:0000256" key="5">
    <source>
        <dbReference type="RuleBase" id="RU003470"/>
    </source>
</evidence>
<dbReference type="GO" id="GO:0051500">
    <property type="term" value="F:D-tyrosyl-tRNA(Tyr) deacylase activity"/>
    <property type="evidence" value="ECO:0000318"/>
    <property type="project" value="GO_Central"/>
</dbReference>
<organism evidence="7 8">
    <name type="scientific">Nematostella vectensis</name>
    <name type="common">Starlet sea anemone</name>
    <dbReference type="NCBI Taxonomy" id="45351"/>
    <lineage>
        <taxon>Eukaryota</taxon>
        <taxon>Metazoa</taxon>
        <taxon>Cnidaria</taxon>
        <taxon>Anthozoa</taxon>
        <taxon>Hexacorallia</taxon>
        <taxon>Actiniaria</taxon>
        <taxon>Edwardsiidae</taxon>
        <taxon>Nematostella</taxon>
    </lineage>
</organism>
<dbReference type="eggNOG" id="KOG3323">
    <property type="taxonomic scope" value="Eukaryota"/>
</dbReference>
<dbReference type="AlphaFoldDB" id="A7RI71"/>
<dbReference type="PhylomeDB" id="A7RI71"/>
<gene>
    <name evidence="7" type="ORF">NEMVEDRAFT_v1g158998</name>
</gene>
<keyword evidence="5" id="KW-0820">tRNA-binding</keyword>
<name>A7RI71_NEMVE</name>
<dbReference type="Proteomes" id="UP000001593">
    <property type="component" value="Unassembled WGS sequence"/>
</dbReference>
<dbReference type="Gene3D" id="3.50.80.10">
    <property type="entry name" value="D-tyrosyl-tRNA(Tyr) deacylase"/>
    <property type="match status" value="1"/>
</dbReference>
<comment type="catalytic activity">
    <reaction evidence="4">
        <text>a D-aminoacyl-tRNA + H2O = a tRNA + a D-alpha-amino acid + H(+)</text>
        <dbReference type="Rhea" id="RHEA:13953"/>
        <dbReference type="Rhea" id="RHEA-COMP:10123"/>
        <dbReference type="Rhea" id="RHEA-COMP:10124"/>
        <dbReference type="ChEBI" id="CHEBI:15377"/>
        <dbReference type="ChEBI" id="CHEBI:15378"/>
        <dbReference type="ChEBI" id="CHEBI:59871"/>
        <dbReference type="ChEBI" id="CHEBI:78442"/>
        <dbReference type="ChEBI" id="CHEBI:79333"/>
        <dbReference type="EC" id="3.1.1.96"/>
    </reaction>
</comment>
<dbReference type="SUPFAM" id="SSF69500">
    <property type="entry name" value="DTD-like"/>
    <property type="match status" value="1"/>
</dbReference>
<comment type="similarity">
    <text evidence="1 5">Belongs to the DTD family.</text>
</comment>
<dbReference type="STRING" id="45351.A7RI71"/>
<feature type="compositionally biased region" description="Basic and acidic residues" evidence="6">
    <location>
        <begin position="154"/>
        <end position="166"/>
    </location>
</feature>
<dbReference type="InParanoid" id="A7RI71"/>
<comment type="catalytic activity">
    <reaction evidence="3">
        <text>glycyl-tRNA(Ala) + H2O = tRNA(Ala) + glycine + H(+)</text>
        <dbReference type="Rhea" id="RHEA:53744"/>
        <dbReference type="Rhea" id="RHEA-COMP:9657"/>
        <dbReference type="Rhea" id="RHEA-COMP:13640"/>
        <dbReference type="ChEBI" id="CHEBI:15377"/>
        <dbReference type="ChEBI" id="CHEBI:15378"/>
        <dbReference type="ChEBI" id="CHEBI:57305"/>
        <dbReference type="ChEBI" id="CHEBI:78442"/>
        <dbReference type="ChEBI" id="CHEBI:78522"/>
        <dbReference type="EC" id="3.1.1.96"/>
    </reaction>
</comment>
<dbReference type="EMBL" id="DS469511">
    <property type="protein sequence ID" value="EDO49100.1"/>
    <property type="molecule type" value="Genomic_DNA"/>
</dbReference>
<dbReference type="EC" id="3.1.1.96" evidence="2 5"/>
<dbReference type="NCBIfam" id="TIGR00256">
    <property type="entry name" value="D-aminoacyl-tRNA deacylase"/>
    <property type="match status" value="1"/>
</dbReference>